<reference evidence="1" key="1">
    <citation type="submission" date="2021-06" db="EMBL/GenBank/DDBJ databases">
        <authorList>
            <person name="Kallberg Y."/>
            <person name="Tangrot J."/>
            <person name="Rosling A."/>
        </authorList>
    </citation>
    <scope>NUCLEOTIDE SEQUENCE</scope>
    <source>
        <strain evidence="1">CL356</strain>
    </source>
</reference>
<accession>A0ACA9MXM9</accession>
<proteinExistence type="predicted"/>
<protein>
    <submittedName>
        <fullName evidence="1">15059_t:CDS:1</fullName>
    </submittedName>
</protein>
<keyword evidence="2" id="KW-1185">Reference proteome</keyword>
<dbReference type="Proteomes" id="UP000789525">
    <property type="component" value="Unassembled WGS sequence"/>
</dbReference>
<evidence type="ECO:0000313" key="1">
    <source>
        <dbReference type="EMBL" id="CAG8616291.1"/>
    </source>
</evidence>
<dbReference type="EMBL" id="CAJVPT010016071">
    <property type="protein sequence ID" value="CAG8616291.1"/>
    <property type="molecule type" value="Genomic_DNA"/>
</dbReference>
<gene>
    <name evidence="1" type="ORF">ACOLOM_LOCUS7179</name>
</gene>
<organism evidence="1 2">
    <name type="scientific">Acaulospora colombiana</name>
    <dbReference type="NCBI Taxonomy" id="27376"/>
    <lineage>
        <taxon>Eukaryota</taxon>
        <taxon>Fungi</taxon>
        <taxon>Fungi incertae sedis</taxon>
        <taxon>Mucoromycota</taxon>
        <taxon>Glomeromycotina</taxon>
        <taxon>Glomeromycetes</taxon>
        <taxon>Diversisporales</taxon>
        <taxon>Acaulosporaceae</taxon>
        <taxon>Acaulospora</taxon>
    </lineage>
</organism>
<evidence type="ECO:0000313" key="2">
    <source>
        <dbReference type="Proteomes" id="UP000789525"/>
    </source>
</evidence>
<comment type="caution">
    <text evidence="1">The sequence shown here is derived from an EMBL/GenBank/DDBJ whole genome shotgun (WGS) entry which is preliminary data.</text>
</comment>
<sequence>MYFVSRRTISEQLRLLGISNHWLSHYWLATRLKGALQKESSIPRVDHPLRHDLRTYTRESASAPGFPLIDIHDKSYPAHVWLYIFCGLLDSMWQTTAKLAYLAGLYKSIQSAGGAVSWRIDGIKLRKFSLYRVSLVNDGHKAYMNIFISTWVLLVAGLIFALPMLYLRVKEHTDLQDETLARMDDSGRVLGVHEAEEKLAEAGVRA</sequence>
<name>A0ACA9MXM9_9GLOM</name>